<keyword evidence="2" id="KW-0472">Membrane</keyword>
<name>A0A1F8BIU0_9BACT</name>
<dbReference type="STRING" id="1802521.A2893_00385"/>
<comment type="caution">
    <text evidence="3">The sequence shown here is derived from an EMBL/GenBank/DDBJ whole genome shotgun (WGS) entry which is preliminary data.</text>
</comment>
<organism evidence="3 4">
    <name type="scientific">Candidatus Woesebacteria bacterium RIFCSPLOWO2_01_FULL_39_25</name>
    <dbReference type="NCBI Taxonomy" id="1802521"/>
    <lineage>
        <taxon>Bacteria</taxon>
        <taxon>Candidatus Woeseibacteriota</taxon>
    </lineage>
</organism>
<evidence type="ECO:0000256" key="1">
    <source>
        <dbReference type="SAM" id="Coils"/>
    </source>
</evidence>
<dbReference type="Proteomes" id="UP000176725">
    <property type="component" value="Unassembled WGS sequence"/>
</dbReference>
<dbReference type="AlphaFoldDB" id="A0A1F8BIU0"/>
<evidence type="ECO:0000256" key="2">
    <source>
        <dbReference type="SAM" id="Phobius"/>
    </source>
</evidence>
<dbReference type="Pfam" id="PF13196">
    <property type="entry name" value="DUF4012"/>
    <property type="match status" value="1"/>
</dbReference>
<dbReference type="EMBL" id="MGHH01000014">
    <property type="protein sequence ID" value="OGM63953.1"/>
    <property type="molecule type" value="Genomic_DNA"/>
</dbReference>
<keyword evidence="1" id="KW-0175">Coiled coil</keyword>
<evidence type="ECO:0008006" key="5">
    <source>
        <dbReference type="Google" id="ProtNLM"/>
    </source>
</evidence>
<keyword evidence="2" id="KW-1133">Transmembrane helix</keyword>
<evidence type="ECO:0000313" key="3">
    <source>
        <dbReference type="EMBL" id="OGM63953.1"/>
    </source>
</evidence>
<evidence type="ECO:0000313" key="4">
    <source>
        <dbReference type="Proteomes" id="UP000176725"/>
    </source>
</evidence>
<gene>
    <name evidence="3" type="ORF">A2893_00385</name>
</gene>
<keyword evidence="2" id="KW-0812">Transmembrane</keyword>
<protein>
    <recommendedName>
        <fullName evidence="5">DUF4012 domain-containing protein</fullName>
    </recommendedName>
</protein>
<proteinExistence type="predicted"/>
<feature type="coiled-coil region" evidence="1">
    <location>
        <begin position="385"/>
        <end position="412"/>
    </location>
</feature>
<reference evidence="3 4" key="1">
    <citation type="journal article" date="2016" name="Nat. Commun.">
        <title>Thousands of microbial genomes shed light on interconnected biogeochemical processes in an aquifer system.</title>
        <authorList>
            <person name="Anantharaman K."/>
            <person name="Brown C.T."/>
            <person name="Hug L.A."/>
            <person name="Sharon I."/>
            <person name="Castelle C.J."/>
            <person name="Probst A.J."/>
            <person name="Thomas B.C."/>
            <person name="Singh A."/>
            <person name="Wilkins M.J."/>
            <person name="Karaoz U."/>
            <person name="Brodie E.L."/>
            <person name="Williams K.H."/>
            <person name="Hubbard S.S."/>
            <person name="Banfield J.F."/>
        </authorList>
    </citation>
    <scope>NUCLEOTIDE SEQUENCE [LARGE SCALE GENOMIC DNA]</scope>
</reference>
<dbReference type="InterPro" id="IPR025101">
    <property type="entry name" value="DUF4012"/>
</dbReference>
<accession>A0A1F8BIU0</accession>
<feature type="transmembrane region" description="Helical" evidence="2">
    <location>
        <begin position="271"/>
        <end position="297"/>
    </location>
</feature>
<sequence>MYFPSFLIVSNINSLTSELKKLLVRKECDVTLIENVQELDGKLSGKIFDYIIYFDPDGEELEKDLTITKKLNLSTNTKTLFVFPYTLNEKSFFNTSPKAKEVLYNSKNFEGIIFLGDVIGDSPLHRETSYFTEFILSYLRDDKPHAYFNKHHVFYPISSQEAAKQIVRSLFSLKVYGKKTAILGKPVAARELIRFLKRIHAPKEILFDDNKLVNQEADERIIVKENKRELIRSVLGLLEKDALLLIRTQEEKKSKFTLNKALIFRRWKLKFLVLLSSVLLLPFFLLALSISSLFIAYKSFQWGYLPLTNRALNFSSASSKLSGKYTSIFINSPYIKYPFLRVERSARIIEKEAQIGEEFLGISNNLITFTEKLTNNEPYDLSSYNKNFSLELNSLYKELAFLESEIKEADKLTQKISTIVFDSQNLKIFREKILLGSKIFSNLDPILGKEKPARFALVIQDNRFLRATGGRIESLVLVTISNGKITDLNVVSAKFADKNLVGTVDPPSPLKKYFGSKTWYLRDANWDPDFTTTSSQIEWFIDKELDEKVDGVIALDYVVLSQLLDISKSTQKENFNKAIKDLPTDGEYPGELESSVTNFLTNFVNNTESLNTTSRFKLNKFLLERLERKNIQISLKNYQIMELLAELGWDGGLVNKECSNNCYSDTVSLIESTKEGNSTEVSREYKFVASLEEGLIKRKLFVFLENNSNNVYSFYMRVLSPSESGFSPVEIVTNESEMSKSLEVRGVRSFKEAGIFEEILAKKTKALLFSWESATKLSYKEGGEYKLLVRKQAGMEGYPLEVEIMFPENLTFTSTPPLALTNGSNFVYNTELSRDFVSRIFWKEK</sequence>